<reference evidence="1 2" key="1">
    <citation type="submission" date="2023-11" db="EMBL/GenBank/DDBJ databases">
        <title>Halocaridina rubra genome assembly.</title>
        <authorList>
            <person name="Smith C."/>
        </authorList>
    </citation>
    <scope>NUCLEOTIDE SEQUENCE [LARGE SCALE GENOMIC DNA]</scope>
    <source>
        <strain evidence="1">EP-1</strain>
        <tissue evidence="1">Whole</tissue>
    </source>
</reference>
<proteinExistence type="predicted"/>
<keyword evidence="2" id="KW-1185">Reference proteome</keyword>
<gene>
    <name evidence="1" type="ORF">SK128_022464</name>
</gene>
<dbReference type="Proteomes" id="UP001381693">
    <property type="component" value="Unassembled WGS sequence"/>
</dbReference>
<name>A0AAN8WKQ2_HALRR</name>
<comment type="caution">
    <text evidence="1">The sequence shown here is derived from an EMBL/GenBank/DDBJ whole genome shotgun (WGS) entry which is preliminary data.</text>
</comment>
<dbReference type="EMBL" id="JAXCGZ010019018">
    <property type="protein sequence ID" value="KAK7066797.1"/>
    <property type="molecule type" value="Genomic_DNA"/>
</dbReference>
<evidence type="ECO:0000313" key="2">
    <source>
        <dbReference type="Proteomes" id="UP001381693"/>
    </source>
</evidence>
<evidence type="ECO:0008006" key="3">
    <source>
        <dbReference type="Google" id="ProtNLM"/>
    </source>
</evidence>
<organism evidence="1 2">
    <name type="scientific">Halocaridina rubra</name>
    <name type="common">Hawaiian red shrimp</name>
    <dbReference type="NCBI Taxonomy" id="373956"/>
    <lineage>
        <taxon>Eukaryota</taxon>
        <taxon>Metazoa</taxon>
        <taxon>Ecdysozoa</taxon>
        <taxon>Arthropoda</taxon>
        <taxon>Crustacea</taxon>
        <taxon>Multicrustacea</taxon>
        <taxon>Malacostraca</taxon>
        <taxon>Eumalacostraca</taxon>
        <taxon>Eucarida</taxon>
        <taxon>Decapoda</taxon>
        <taxon>Pleocyemata</taxon>
        <taxon>Caridea</taxon>
        <taxon>Atyoidea</taxon>
        <taxon>Atyidae</taxon>
        <taxon>Halocaridina</taxon>
    </lineage>
</organism>
<dbReference type="AlphaFoldDB" id="A0AAN8WKQ2"/>
<protein>
    <recommendedName>
        <fullName evidence="3">Reverse transcriptase domain-containing protein</fullName>
    </recommendedName>
</protein>
<evidence type="ECO:0000313" key="1">
    <source>
        <dbReference type="EMBL" id="KAK7066797.1"/>
    </source>
</evidence>
<accession>A0AAN8WKQ2</accession>
<sequence length="89" mass="10440">MEKLLRKHISLHLESFNFLSVRQHGFREGRSTVTNLLEFYDEYEPSSFNNISSKLRPCSHRAFLTAAATAAFNEVMIHKKRFGPRWSPR</sequence>